<dbReference type="InterPro" id="IPR029063">
    <property type="entry name" value="SAM-dependent_MTases_sf"/>
</dbReference>
<feature type="binding site" evidence="5">
    <location>
        <position position="304"/>
    </location>
    <ligand>
        <name>S-adenosyl-L-methionine</name>
        <dbReference type="ChEBI" id="CHEBI:59789"/>
    </ligand>
</feature>
<dbReference type="Pfam" id="PF01472">
    <property type="entry name" value="PUA"/>
    <property type="match status" value="1"/>
</dbReference>
<feature type="binding site" evidence="5">
    <location>
        <begin position="253"/>
        <end position="259"/>
    </location>
    <ligand>
        <name>S-adenosyl-L-methionine</name>
        <dbReference type="ChEBI" id="CHEBI:59789"/>
    </ligand>
</feature>
<dbReference type="OrthoDB" id="260824at2759"/>
<keyword evidence="3 5" id="KW-0949">S-adenosyl-L-methionine</keyword>
<dbReference type="Pfam" id="PF01189">
    <property type="entry name" value="Methyltr_RsmB-F"/>
    <property type="match status" value="2"/>
</dbReference>
<name>A0A2P4YHC0_9STRA</name>
<dbReference type="InterPro" id="IPR023267">
    <property type="entry name" value="RCMT"/>
</dbReference>
<keyword evidence="2 5" id="KW-0808">Transferase</keyword>
<gene>
    <name evidence="7" type="ORF">PHPALM_5443</name>
</gene>
<dbReference type="Gene3D" id="3.40.50.150">
    <property type="entry name" value="Vaccinia Virus protein VP39"/>
    <property type="match status" value="1"/>
</dbReference>
<evidence type="ECO:0000256" key="2">
    <source>
        <dbReference type="ARBA" id="ARBA00022679"/>
    </source>
</evidence>
<evidence type="ECO:0000256" key="3">
    <source>
        <dbReference type="ARBA" id="ARBA00022691"/>
    </source>
</evidence>
<sequence>MAPLEDSSVVGATTLDAFSVSFPDQVEQELGGAYGEPHWTNIKRALARPPAFTAVRVNTLKLSRDEALQALKPHLDGFNTQLAALDASRQPIQAFAHTSLPDVLMIPSSPSGQATVEFNPEFKSIVVDRLCGEAVLRGSDIFARGVMSASAGINAEDEVNVFVDLDHNHTRGSDFAMHNGRKLLIARGVTKMARTEIFRAVRGLAVTQLVRVCPDAPPMNGVLKGQIYVQNLPCSVVAHVLDPQEGDVILDMCAAPGGKTSHVATLMRNKGILVACDRSKRKALELRTLCDDLQLDCVEPLKMDSTHALLPKEKVDAALIANNSAFTSVAQVLAQAKEKTPSQARLLQVEGFFPETFDRILLDPPCSALGLRPRLLHAGDADNLAEYTNMQRNFLWVAAFLLKPGGTLVYSTCTINPKENEQMVHHALQNYPLELVSQGEAHIGDRGLAGQGLNEHEASLVQRFDPSNANLDTMGFFCAKFIKTGSIRPEQSPASSTL</sequence>
<dbReference type="SUPFAM" id="SSF53335">
    <property type="entry name" value="S-adenosyl-L-methionine-dependent methyltransferases"/>
    <property type="match status" value="1"/>
</dbReference>
<feature type="domain" description="SAM-dependent MTase RsmB/NOP-type" evidence="6">
    <location>
        <begin position="153"/>
        <end position="484"/>
    </location>
</feature>
<dbReference type="GO" id="GO:0008173">
    <property type="term" value="F:RNA methyltransferase activity"/>
    <property type="evidence" value="ECO:0007669"/>
    <property type="project" value="InterPro"/>
</dbReference>
<dbReference type="CDD" id="cd21150">
    <property type="entry name" value="PUA_NSun6-like"/>
    <property type="match status" value="1"/>
</dbReference>
<dbReference type="AlphaFoldDB" id="A0A2P4YHC0"/>
<comment type="caution">
    <text evidence="7">The sequence shown here is derived from an EMBL/GenBank/DDBJ whole genome shotgun (WGS) entry which is preliminary data.</text>
</comment>
<accession>A0A2P4YHC0</accession>
<dbReference type="EMBL" id="NCKW01002839">
    <property type="protein sequence ID" value="POM77206.1"/>
    <property type="molecule type" value="Genomic_DNA"/>
</dbReference>
<dbReference type="PANTHER" id="PTHR22807:SF34">
    <property type="entry name" value="TRNA (CYTOSINE(72)-C(5))-METHYLTRANSFERASE NSUN6"/>
    <property type="match status" value="1"/>
</dbReference>
<dbReference type="InterPro" id="IPR015947">
    <property type="entry name" value="PUA-like_sf"/>
</dbReference>
<feature type="binding site" evidence="5">
    <location>
        <position position="277"/>
    </location>
    <ligand>
        <name>S-adenosyl-L-methionine</name>
        <dbReference type="ChEBI" id="CHEBI:59789"/>
    </ligand>
</feature>
<keyword evidence="1 5" id="KW-0489">Methyltransferase</keyword>
<keyword evidence="4 5" id="KW-0694">RNA-binding</keyword>
<evidence type="ECO:0000313" key="8">
    <source>
        <dbReference type="Proteomes" id="UP000237271"/>
    </source>
</evidence>
<dbReference type="PANTHER" id="PTHR22807">
    <property type="entry name" value="NOP2 YEAST -RELATED NOL1/NOP2/FMU SUN DOMAIN-CONTAINING"/>
    <property type="match status" value="1"/>
</dbReference>
<evidence type="ECO:0000256" key="5">
    <source>
        <dbReference type="PROSITE-ProRule" id="PRU01023"/>
    </source>
</evidence>
<dbReference type="SMART" id="SM00359">
    <property type="entry name" value="PUA"/>
    <property type="match status" value="1"/>
</dbReference>
<comment type="similarity">
    <text evidence="5">Belongs to the class I-like SAM-binding methyltransferase superfamily. RsmB/NOP family.</text>
</comment>
<dbReference type="InterPro" id="IPR049560">
    <property type="entry name" value="MeTrfase_RsmB-F_NOP2_cat"/>
</dbReference>
<dbReference type="PROSITE" id="PS50890">
    <property type="entry name" value="PUA"/>
    <property type="match status" value="1"/>
</dbReference>
<evidence type="ECO:0000256" key="4">
    <source>
        <dbReference type="ARBA" id="ARBA00022884"/>
    </source>
</evidence>
<dbReference type="Proteomes" id="UP000237271">
    <property type="component" value="Unassembled WGS sequence"/>
</dbReference>
<evidence type="ECO:0000256" key="1">
    <source>
        <dbReference type="ARBA" id="ARBA00022603"/>
    </source>
</evidence>
<reference evidence="7 8" key="1">
    <citation type="journal article" date="2017" name="Genome Biol. Evol.">
        <title>Phytophthora megakarya and P. palmivora, closely related causal agents of cacao black pod rot, underwent increases in genome sizes and gene numbers by different mechanisms.</title>
        <authorList>
            <person name="Ali S.S."/>
            <person name="Shao J."/>
            <person name="Lary D.J."/>
            <person name="Kronmiller B."/>
            <person name="Shen D."/>
            <person name="Strem M.D."/>
            <person name="Amoako-Attah I."/>
            <person name="Akrofi A.Y."/>
            <person name="Begoude B.A."/>
            <person name="Ten Hoopen G.M."/>
            <person name="Coulibaly K."/>
            <person name="Kebe B.I."/>
            <person name="Melnick R.L."/>
            <person name="Guiltinan M.J."/>
            <person name="Tyler B.M."/>
            <person name="Meinhardt L.W."/>
            <person name="Bailey B.A."/>
        </authorList>
    </citation>
    <scope>NUCLEOTIDE SEQUENCE [LARGE SCALE GENOMIC DNA]</scope>
    <source>
        <strain evidence="8">sbr112.9</strain>
    </source>
</reference>
<dbReference type="Gene3D" id="2.30.130.10">
    <property type="entry name" value="PUA domain"/>
    <property type="match status" value="1"/>
</dbReference>
<dbReference type="InterPro" id="IPR002478">
    <property type="entry name" value="PUA"/>
</dbReference>
<organism evidence="7 8">
    <name type="scientific">Phytophthora palmivora</name>
    <dbReference type="NCBI Taxonomy" id="4796"/>
    <lineage>
        <taxon>Eukaryota</taxon>
        <taxon>Sar</taxon>
        <taxon>Stramenopiles</taxon>
        <taxon>Oomycota</taxon>
        <taxon>Peronosporomycetes</taxon>
        <taxon>Peronosporales</taxon>
        <taxon>Peronosporaceae</taxon>
        <taxon>Phytophthora</taxon>
    </lineage>
</organism>
<proteinExistence type="inferred from homology"/>
<protein>
    <submittedName>
        <fullName evidence="7">Nucleolar protein NOP2</fullName>
    </submittedName>
</protein>
<dbReference type="SUPFAM" id="SSF88697">
    <property type="entry name" value="PUA domain-like"/>
    <property type="match status" value="1"/>
</dbReference>
<feature type="active site" description="Nucleophile" evidence="5">
    <location>
        <position position="413"/>
    </location>
</feature>
<evidence type="ECO:0000313" key="7">
    <source>
        <dbReference type="EMBL" id="POM77206.1"/>
    </source>
</evidence>
<evidence type="ECO:0000259" key="6">
    <source>
        <dbReference type="PROSITE" id="PS51686"/>
    </source>
</evidence>
<dbReference type="PROSITE" id="PS51686">
    <property type="entry name" value="SAM_MT_RSMB_NOP"/>
    <property type="match status" value="1"/>
</dbReference>
<dbReference type="GO" id="GO:0003723">
    <property type="term" value="F:RNA binding"/>
    <property type="evidence" value="ECO:0007669"/>
    <property type="project" value="UniProtKB-UniRule"/>
</dbReference>
<feature type="binding site" evidence="5">
    <location>
        <position position="363"/>
    </location>
    <ligand>
        <name>S-adenosyl-L-methionine</name>
        <dbReference type="ChEBI" id="CHEBI:59789"/>
    </ligand>
</feature>
<dbReference type="InterPro" id="IPR001678">
    <property type="entry name" value="MeTrfase_RsmB-F_NOP2_dom"/>
</dbReference>
<dbReference type="InterPro" id="IPR036974">
    <property type="entry name" value="PUA_sf"/>
</dbReference>
<dbReference type="GO" id="GO:0001510">
    <property type="term" value="P:RNA methylation"/>
    <property type="evidence" value="ECO:0007669"/>
    <property type="project" value="InterPro"/>
</dbReference>
<keyword evidence="8" id="KW-1185">Reference proteome</keyword>
<dbReference type="PRINTS" id="PR02008">
    <property type="entry name" value="RCMTFAMILY"/>
</dbReference>